<keyword evidence="1" id="KW-0472">Membrane</keyword>
<evidence type="ECO:0000256" key="1">
    <source>
        <dbReference type="SAM" id="Phobius"/>
    </source>
</evidence>
<proteinExistence type="predicted"/>
<feature type="transmembrane region" description="Helical" evidence="1">
    <location>
        <begin position="71"/>
        <end position="93"/>
    </location>
</feature>
<dbReference type="RefSeq" id="WP_123177798.1">
    <property type="nucleotide sequence ID" value="NZ_QWDD01000003.1"/>
</dbReference>
<organism evidence="2 3">
    <name type="scientific">Methylocystis hirsuta</name>
    <dbReference type="NCBI Taxonomy" id="369798"/>
    <lineage>
        <taxon>Bacteria</taxon>
        <taxon>Pseudomonadati</taxon>
        <taxon>Pseudomonadota</taxon>
        <taxon>Alphaproteobacteria</taxon>
        <taxon>Hyphomicrobiales</taxon>
        <taxon>Methylocystaceae</taxon>
        <taxon>Methylocystis</taxon>
    </lineage>
</organism>
<evidence type="ECO:0008006" key="4">
    <source>
        <dbReference type="Google" id="ProtNLM"/>
    </source>
</evidence>
<protein>
    <recommendedName>
        <fullName evidence="4">ImmA/IrrE family metallo-endopeptidase</fullName>
    </recommendedName>
</protein>
<dbReference type="EMBL" id="QWDD01000003">
    <property type="protein sequence ID" value="RNJ48048.1"/>
    <property type="molecule type" value="Genomic_DNA"/>
</dbReference>
<accession>A0A3M9XLV2</accession>
<dbReference type="Proteomes" id="UP000268623">
    <property type="component" value="Unassembled WGS sequence"/>
</dbReference>
<name>A0A3M9XLV2_9HYPH</name>
<keyword evidence="1" id="KW-0812">Transmembrane</keyword>
<reference evidence="2 3" key="1">
    <citation type="submission" date="2018-08" db="EMBL/GenBank/DDBJ databases">
        <title>Genome sequence of Methylocystis hirsuta CSC1, a methanotroph able to accumulate PHAs.</title>
        <authorList>
            <person name="Bordel S."/>
            <person name="Rodriguez E."/>
            <person name="Gancedo J."/>
            <person name="Munoz R."/>
        </authorList>
    </citation>
    <scope>NUCLEOTIDE SEQUENCE [LARGE SCALE GENOMIC DNA]</scope>
    <source>
        <strain evidence="2 3">CSC1</strain>
    </source>
</reference>
<keyword evidence="1" id="KW-1133">Transmembrane helix</keyword>
<dbReference type="OrthoDB" id="8421534at2"/>
<evidence type="ECO:0000313" key="3">
    <source>
        <dbReference type="Proteomes" id="UP000268623"/>
    </source>
</evidence>
<gene>
    <name evidence="2" type="ORF">D1O30_19600</name>
</gene>
<dbReference type="AlphaFoldDB" id="A0A3M9XLV2"/>
<comment type="caution">
    <text evidence="2">The sequence shown here is derived from an EMBL/GenBank/DDBJ whole genome shotgun (WGS) entry which is preliminary data.</text>
</comment>
<evidence type="ECO:0000313" key="2">
    <source>
        <dbReference type="EMBL" id="RNJ48048.1"/>
    </source>
</evidence>
<sequence length="301" mass="33138">MLEQGDVRFFVMTDAERLIRNFARVVASAPYALAPERADELQEAVFEGESWTLALEEGPAQATARVDRREIVVTFAALLGLWAVARAAMIAGVEAIAASRADRRILDSGPNSPMAEALALIAAAEALIRDPCAAWPDGLPHPDAAAPEGSDDWRVNNVFLGAVGWICLHEVAHIHLGHEPDTTDALRRRQENEADSWATRWVLDRAPPDLRREFRVFAIAAGLAWIALVDKVRRGSLTHPHAWERLGHCAQVFGTEELSPGLELSTHAMKACFFPHDPIEDFETPQEAFFGTLFAASRLPR</sequence>
<dbReference type="InterPro" id="IPR019504">
    <property type="entry name" value="Peptidase_U49_Lit_pept"/>
</dbReference>
<keyword evidence="3" id="KW-1185">Reference proteome</keyword>
<dbReference type="Pfam" id="PF10463">
    <property type="entry name" value="Peptidase_U49"/>
    <property type="match status" value="1"/>
</dbReference>